<dbReference type="OrthoDB" id="5340910at2759"/>
<accession>S9R9G3</accession>
<dbReference type="EMBL" id="KE503206">
    <property type="protein sequence ID" value="EPX74805.1"/>
    <property type="molecule type" value="Genomic_DNA"/>
</dbReference>
<name>S9R9G3_SCHOY</name>
<keyword evidence="2" id="KW-1185">Reference proteome</keyword>
<protein>
    <submittedName>
        <fullName evidence="1">Rho guanine nucleotide exchange factor</fullName>
    </submittedName>
</protein>
<dbReference type="InterPro" id="IPR035899">
    <property type="entry name" value="DBL_dom_sf"/>
</dbReference>
<organism evidence="1 2">
    <name type="scientific">Schizosaccharomyces octosporus (strain yFS286)</name>
    <name type="common">Fission yeast</name>
    <name type="synonym">Octosporomyces octosporus</name>
    <dbReference type="NCBI Taxonomy" id="483514"/>
    <lineage>
        <taxon>Eukaryota</taxon>
        <taxon>Fungi</taxon>
        <taxon>Dikarya</taxon>
        <taxon>Ascomycota</taxon>
        <taxon>Taphrinomycotina</taxon>
        <taxon>Schizosaccharomycetes</taxon>
        <taxon>Schizosaccharomycetales</taxon>
        <taxon>Schizosaccharomycetaceae</taxon>
        <taxon>Schizosaccharomyces</taxon>
    </lineage>
</organism>
<dbReference type="GeneID" id="25031264"/>
<dbReference type="Gene3D" id="1.20.900.10">
    <property type="entry name" value="Dbl homology (DH) domain"/>
    <property type="match status" value="1"/>
</dbReference>
<dbReference type="GO" id="GO:0005085">
    <property type="term" value="F:guanyl-nucleotide exchange factor activity"/>
    <property type="evidence" value="ECO:0007669"/>
    <property type="project" value="UniProtKB-ARBA"/>
</dbReference>
<reference evidence="1 2" key="1">
    <citation type="journal article" date="2011" name="Science">
        <title>Comparative functional genomics of the fission yeasts.</title>
        <authorList>
            <person name="Rhind N."/>
            <person name="Chen Z."/>
            <person name="Yassour M."/>
            <person name="Thompson D.A."/>
            <person name="Haas B.J."/>
            <person name="Habib N."/>
            <person name="Wapinski I."/>
            <person name="Roy S."/>
            <person name="Lin M.F."/>
            <person name="Heiman D.I."/>
            <person name="Young S.K."/>
            <person name="Furuya K."/>
            <person name="Guo Y."/>
            <person name="Pidoux A."/>
            <person name="Chen H.M."/>
            <person name="Robbertse B."/>
            <person name="Goldberg J.M."/>
            <person name="Aoki K."/>
            <person name="Bayne E.H."/>
            <person name="Berlin A.M."/>
            <person name="Desjardins C.A."/>
            <person name="Dobbs E."/>
            <person name="Dukaj L."/>
            <person name="Fan L."/>
            <person name="FitzGerald M.G."/>
            <person name="French C."/>
            <person name="Gujja S."/>
            <person name="Hansen K."/>
            <person name="Keifenheim D."/>
            <person name="Levin J.Z."/>
            <person name="Mosher R.A."/>
            <person name="Mueller C.A."/>
            <person name="Pfiffner J."/>
            <person name="Priest M."/>
            <person name="Russ C."/>
            <person name="Smialowska A."/>
            <person name="Swoboda P."/>
            <person name="Sykes S.M."/>
            <person name="Vaughn M."/>
            <person name="Vengrova S."/>
            <person name="Yoder R."/>
            <person name="Zeng Q."/>
            <person name="Allshire R."/>
            <person name="Baulcombe D."/>
            <person name="Birren B.W."/>
            <person name="Brown W."/>
            <person name="Ekwall K."/>
            <person name="Kellis M."/>
            <person name="Leatherwood J."/>
            <person name="Levin H."/>
            <person name="Margalit H."/>
            <person name="Martienssen R."/>
            <person name="Nieduszynski C.A."/>
            <person name="Spatafora J.W."/>
            <person name="Friedman N."/>
            <person name="Dalgaard J.Z."/>
            <person name="Baumann P."/>
            <person name="Niki H."/>
            <person name="Regev A."/>
            <person name="Nusbaum C."/>
        </authorList>
    </citation>
    <scope>NUCLEOTIDE SEQUENCE [LARGE SCALE GENOMIC DNA]</scope>
    <source>
        <strain evidence="2">yFS286</strain>
    </source>
</reference>
<proteinExistence type="predicted"/>
<sequence>MAFLEGMRIFRSLTRGKIFQKELKKANLQKETGPLALVETRSVKSPQTEYASVLKELTSSELKYVLELRRIYNEIILPIKSKNMSQEAVGICTCVKTLIRFHGLLYNEMMVTKSPVLLLSKYLQVFRDVYQMYTINLAGVYEIEKAASPFTICGNRLLIPLQHLMRYPMHLSRICKLLQKHTWLEKNLYLFVQTLDGFKQLCVFLDEERGRDEGNHLLKDLCKDQGVALDIPRHIRFKGMIVVAKPYIYDFDACVFCDDGLIVWTKLIDGKEMISISIEQCMYVSQLSFSVVIVTLSSEGQLFKRHLALHTLASSIFLKWYQQRSKKNNPKLTASC</sequence>
<dbReference type="Proteomes" id="UP000016088">
    <property type="component" value="Unassembled WGS sequence"/>
</dbReference>
<dbReference type="HOGENOM" id="CLU_829381_0_0_1"/>
<dbReference type="OMA" id="GICTCVK"/>
<dbReference type="RefSeq" id="XP_013016234.1">
    <property type="nucleotide sequence ID" value="XM_013160780.1"/>
</dbReference>
<dbReference type="SUPFAM" id="SSF48065">
    <property type="entry name" value="DBL homology domain (DH-domain)"/>
    <property type="match status" value="1"/>
</dbReference>
<dbReference type="VEuPathDB" id="FungiDB:SOCG_02287"/>
<evidence type="ECO:0000313" key="1">
    <source>
        <dbReference type="EMBL" id="EPX74805.1"/>
    </source>
</evidence>
<dbReference type="AlphaFoldDB" id="S9R9G3"/>
<gene>
    <name evidence="1" type="ORF">SOCG_02287</name>
</gene>
<evidence type="ECO:0000313" key="2">
    <source>
        <dbReference type="Proteomes" id="UP000016088"/>
    </source>
</evidence>